<evidence type="ECO:0000313" key="3">
    <source>
        <dbReference type="EMBL" id="KAB1439042.1"/>
    </source>
</evidence>
<dbReference type="GO" id="GO:0008713">
    <property type="term" value="F:ADP-heptose-lipopolysaccharide heptosyltransferase activity"/>
    <property type="evidence" value="ECO:0007669"/>
    <property type="project" value="TreeGrafter"/>
</dbReference>
<dbReference type="AlphaFoldDB" id="A0A6N6MZK3"/>
<dbReference type="Gene3D" id="3.40.50.2000">
    <property type="entry name" value="Glycogen Phosphorylase B"/>
    <property type="match status" value="1"/>
</dbReference>
<protein>
    <submittedName>
        <fullName evidence="3">Glycosyltransferase family 9 protein</fullName>
    </submittedName>
</protein>
<dbReference type="InterPro" id="IPR002201">
    <property type="entry name" value="Glyco_trans_9"/>
</dbReference>
<evidence type="ECO:0000256" key="1">
    <source>
        <dbReference type="ARBA" id="ARBA00022676"/>
    </source>
</evidence>
<organism evidence="3 4">
    <name type="scientific">Pseudodesulfovibrio senegalensis</name>
    <dbReference type="NCBI Taxonomy" id="1721087"/>
    <lineage>
        <taxon>Bacteria</taxon>
        <taxon>Pseudomonadati</taxon>
        <taxon>Thermodesulfobacteriota</taxon>
        <taxon>Desulfovibrionia</taxon>
        <taxon>Desulfovibrionales</taxon>
        <taxon>Desulfovibrionaceae</taxon>
    </lineage>
</organism>
<dbReference type="Pfam" id="PF01075">
    <property type="entry name" value="Glyco_transf_9"/>
    <property type="match status" value="1"/>
</dbReference>
<keyword evidence="4" id="KW-1185">Reference proteome</keyword>
<dbReference type="CDD" id="cd03789">
    <property type="entry name" value="GT9_LPS_heptosyltransferase"/>
    <property type="match status" value="1"/>
</dbReference>
<proteinExistence type="predicted"/>
<dbReference type="GO" id="GO:0005829">
    <property type="term" value="C:cytosol"/>
    <property type="evidence" value="ECO:0007669"/>
    <property type="project" value="TreeGrafter"/>
</dbReference>
<dbReference type="SUPFAM" id="SSF53756">
    <property type="entry name" value="UDP-Glycosyltransferase/glycogen phosphorylase"/>
    <property type="match status" value="1"/>
</dbReference>
<sequence>MQRMGDLILSFPMLLWIQRHYPGHPVWVVAEPNFYTPLMALAPQVIFMPWTSTAFIKRHDYTLVVNLSIREQAATLAAEVSAERKIGPLLENGIARINGNWQLYRASLVNNNRYNRYHWADLNALDIVSASTVGGTVFEEPRTLPGKENRIGLFLGASDPAKHPTPAFWAALISELLGRGLRPVLFGGPAEVKLGNEVRRLFNGPVLDYCGKLELNDFTKVGQSLALFITPDTGPMHLAAWTGLKCLNLSMGNVHPWETGPYQPGHFVLRASMDCAKGCWTCPENTLACHAPFEPKRIAMLTSRLAAGDGPDKLARLRLPGLDLFRTGRSKRGMYHLHCLGSQPDEHRMLSRFWNAWFGWRLGGAKEQDKTDARQCWTDLQQQYPEAAEALLGHVPAMSRQLRHGLASGEVLDQKFWEDSPQRIKPLTGFAHMLLQNRDYSQQAWKDGMQLLEAFLAICT</sequence>
<reference evidence="3 4" key="1">
    <citation type="journal article" date="2017" name="Int. J. Syst. Evol. Microbiol.">
        <title>Desulfovibrio senegalensis sp. nov., a mesophilic sulfate reducer isolated from marine sediment.</title>
        <authorList>
            <person name="Thioye A."/>
            <person name="Gam Z.B.A."/>
            <person name="Mbengue M."/>
            <person name="Cayol J.L."/>
            <person name="Joseph-Bartoli M."/>
            <person name="Toure-Kane C."/>
            <person name="Labat M."/>
        </authorList>
    </citation>
    <scope>NUCLEOTIDE SEQUENCE [LARGE SCALE GENOMIC DNA]</scope>
    <source>
        <strain evidence="3 4">DSM 101509</strain>
    </source>
</reference>
<dbReference type="EMBL" id="WAIE01000009">
    <property type="protein sequence ID" value="KAB1439042.1"/>
    <property type="molecule type" value="Genomic_DNA"/>
</dbReference>
<evidence type="ECO:0000256" key="2">
    <source>
        <dbReference type="ARBA" id="ARBA00022679"/>
    </source>
</evidence>
<keyword evidence="1" id="KW-0328">Glycosyltransferase</keyword>
<accession>A0A6N6MZK3</accession>
<dbReference type="InterPro" id="IPR051199">
    <property type="entry name" value="LPS_LOS_Heptosyltrfase"/>
</dbReference>
<dbReference type="Proteomes" id="UP000438699">
    <property type="component" value="Unassembled WGS sequence"/>
</dbReference>
<gene>
    <name evidence="3" type="ORF">F8A88_14870</name>
</gene>
<dbReference type="PANTHER" id="PTHR30160">
    <property type="entry name" value="TETRAACYLDISACCHARIDE 4'-KINASE-RELATED"/>
    <property type="match status" value="1"/>
</dbReference>
<dbReference type="GO" id="GO:0009244">
    <property type="term" value="P:lipopolysaccharide core region biosynthetic process"/>
    <property type="evidence" value="ECO:0007669"/>
    <property type="project" value="TreeGrafter"/>
</dbReference>
<comment type="caution">
    <text evidence="3">The sequence shown here is derived from an EMBL/GenBank/DDBJ whole genome shotgun (WGS) entry which is preliminary data.</text>
</comment>
<evidence type="ECO:0000313" key="4">
    <source>
        <dbReference type="Proteomes" id="UP000438699"/>
    </source>
</evidence>
<keyword evidence="2 3" id="KW-0808">Transferase</keyword>
<dbReference type="OrthoDB" id="9797795at2"/>
<name>A0A6N6MZK3_9BACT</name>
<dbReference type="PANTHER" id="PTHR30160:SF7">
    <property type="entry name" value="ADP-HEPTOSE--LPS HEPTOSYLTRANSFERASE 2"/>
    <property type="match status" value="1"/>
</dbReference>